<sequence length="459" mass="49826">MASFKIQELLDAADGKLIQKGNADFVSGVSTDSRTIGEGELFIALRGDNFDGHDYVSKAVSRKAAAVMVSDLALLKEWGNFVTVICVKDTLSALFSLAHFHRMRFSVPVVGITGSNGKTTTKDMLSAVLSSVYKITSTQKNFNNEIGLSQTLLSMTGETEVCVTEMGMRGLGQINQLCSIASPTMGIVTNVGTSHIGILGSQENIALAKSELIRNLSEDGTAILNGDDPFVRRMGTLCNQVVYYGLGETYSVRGKDIVYDGESTCYTCVYLDKEYPVKLNLLGIHNVYDSLAAAAAGLSLGVDMDHIVEALKNFKPIGQRQTILNIHGVTVLDDSYNANPLSMEMAFSSLAQMNAEHRYLVLGDMGELGKFEKQLHFKTGAKAAQFSFDGLITVGPLCHELARGAKENGMENVFSFESCEDAAECLMDIVKPGDAVLVKGSHYMHMEEIPKIIDRSYIK</sequence>
<organism evidence="15 16">
    <name type="scientific">Dialister hominis</name>
    <dbReference type="NCBI Taxonomy" id="2582419"/>
    <lineage>
        <taxon>Bacteria</taxon>
        <taxon>Bacillati</taxon>
        <taxon>Bacillota</taxon>
        <taxon>Negativicutes</taxon>
        <taxon>Veillonellales</taxon>
        <taxon>Veillonellaceae</taxon>
        <taxon>Dialister</taxon>
    </lineage>
</organism>
<feature type="domain" description="Mur ligase central" evidence="14">
    <location>
        <begin position="112"/>
        <end position="296"/>
    </location>
</feature>
<dbReference type="InterPro" id="IPR013221">
    <property type="entry name" value="Mur_ligase_cen"/>
</dbReference>
<dbReference type="KEGG" id="dho:Dia5BBH33_09820"/>
<dbReference type="InterPro" id="IPR005863">
    <property type="entry name" value="UDP-N-AcMur_synth"/>
</dbReference>
<dbReference type="HAMAP" id="MF_02019">
    <property type="entry name" value="MurF"/>
    <property type="match status" value="1"/>
</dbReference>
<keyword evidence="5 10" id="KW-0067">ATP-binding</keyword>
<keyword evidence="4 10" id="KW-0547">Nucleotide-binding</keyword>
<dbReference type="Gene3D" id="3.40.1390.10">
    <property type="entry name" value="MurE/MurF, N-terminal domain"/>
    <property type="match status" value="1"/>
</dbReference>
<dbReference type="Pfam" id="PF01225">
    <property type="entry name" value="Mur_ligase"/>
    <property type="match status" value="1"/>
</dbReference>
<protein>
    <recommendedName>
        <fullName evidence="10 11">UDP-N-acetylmuramoyl-tripeptide--D-alanyl-D-alanine ligase</fullName>
        <ecNumber evidence="10 11">6.3.2.10</ecNumber>
    </recommendedName>
    <alternativeName>
        <fullName evidence="10">D-alanyl-D-alanine-adding enzyme</fullName>
    </alternativeName>
</protein>
<dbReference type="UniPathway" id="UPA00219"/>
<dbReference type="NCBIfam" id="TIGR01143">
    <property type="entry name" value="murF"/>
    <property type="match status" value="1"/>
</dbReference>
<evidence type="ECO:0000259" key="12">
    <source>
        <dbReference type="Pfam" id="PF01225"/>
    </source>
</evidence>
<dbReference type="InterPro" id="IPR035911">
    <property type="entry name" value="MurE/MurF_N"/>
</dbReference>
<evidence type="ECO:0000256" key="10">
    <source>
        <dbReference type="HAMAP-Rule" id="MF_02019"/>
    </source>
</evidence>
<feature type="domain" description="Mur ligase C-terminal" evidence="13">
    <location>
        <begin position="323"/>
        <end position="441"/>
    </location>
</feature>
<keyword evidence="16" id="KW-1185">Reference proteome</keyword>
<dbReference type="PANTHER" id="PTHR43024">
    <property type="entry name" value="UDP-N-ACETYLMURAMOYL-TRIPEPTIDE--D-ALANYL-D-ALANINE LIGASE"/>
    <property type="match status" value="1"/>
</dbReference>
<comment type="pathway">
    <text evidence="10 11">Cell wall biogenesis; peptidoglycan biosynthesis.</text>
</comment>
<comment type="function">
    <text evidence="10 11">Involved in cell wall formation. Catalyzes the final step in the synthesis of UDP-N-acetylmuramoyl-pentapeptide, the precursor of murein.</text>
</comment>
<evidence type="ECO:0000256" key="8">
    <source>
        <dbReference type="ARBA" id="ARBA00023306"/>
    </source>
</evidence>
<dbReference type="GO" id="GO:0008360">
    <property type="term" value="P:regulation of cell shape"/>
    <property type="evidence" value="ECO:0007669"/>
    <property type="project" value="UniProtKB-KW"/>
</dbReference>
<dbReference type="PANTHER" id="PTHR43024:SF1">
    <property type="entry name" value="UDP-N-ACETYLMURAMOYL-TRIPEPTIDE--D-ALANYL-D-ALANINE LIGASE"/>
    <property type="match status" value="1"/>
</dbReference>
<dbReference type="Gene3D" id="3.90.190.20">
    <property type="entry name" value="Mur ligase, C-terminal domain"/>
    <property type="match status" value="1"/>
</dbReference>
<accession>A0A8E3ZJN2</accession>
<evidence type="ECO:0000259" key="14">
    <source>
        <dbReference type="Pfam" id="PF08245"/>
    </source>
</evidence>
<evidence type="ECO:0000256" key="7">
    <source>
        <dbReference type="ARBA" id="ARBA00022984"/>
    </source>
</evidence>
<evidence type="ECO:0000313" key="15">
    <source>
        <dbReference type="EMBL" id="BBK25047.1"/>
    </source>
</evidence>
<proteinExistence type="inferred from homology"/>
<keyword evidence="8 10" id="KW-0131">Cell cycle</keyword>
<dbReference type="InterPro" id="IPR000713">
    <property type="entry name" value="Mur_ligase_N"/>
</dbReference>
<dbReference type="GO" id="GO:0047480">
    <property type="term" value="F:UDP-N-acetylmuramoyl-tripeptide-D-alanyl-D-alanine ligase activity"/>
    <property type="evidence" value="ECO:0007669"/>
    <property type="project" value="UniProtKB-UniRule"/>
</dbReference>
<keyword evidence="1 10" id="KW-0963">Cytoplasm</keyword>
<evidence type="ECO:0000256" key="4">
    <source>
        <dbReference type="ARBA" id="ARBA00022741"/>
    </source>
</evidence>
<dbReference type="SUPFAM" id="SSF53623">
    <property type="entry name" value="MurD-like peptide ligases, catalytic domain"/>
    <property type="match status" value="1"/>
</dbReference>
<dbReference type="GO" id="GO:0005737">
    <property type="term" value="C:cytoplasm"/>
    <property type="evidence" value="ECO:0007669"/>
    <property type="project" value="UniProtKB-SubCell"/>
</dbReference>
<keyword evidence="9 10" id="KW-0961">Cell wall biogenesis/degradation</keyword>
<comment type="similarity">
    <text evidence="10">Belongs to the MurCDEF family. MurF subfamily.</text>
</comment>
<dbReference type="GO" id="GO:0009252">
    <property type="term" value="P:peptidoglycan biosynthetic process"/>
    <property type="evidence" value="ECO:0007669"/>
    <property type="project" value="UniProtKB-UniRule"/>
</dbReference>
<dbReference type="EC" id="6.3.2.10" evidence="10 11"/>
<keyword evidence="3 10" id="KW-0132">Cell division</keyword>
<evidence type="ECO:0000256" key="9">
    <source>
        <dbReference type="ARBA" id="ARBA00023316"/>
    </source>
</evidence>
<dbReference type="GO" id="GO:0051301">
    <property type="term" value="P:cell division"/>
    <property type="evidence" value="ECO:0007669"/>
    <property type="project" value="UniProtKB-KW"/>
</dbReference>
<evidence type="ECO:0000256" key="3">
    <source>
        <dbReference type="ARBA" id="ARBA00022618"/>
    </source>
</evidence>
<feature type="domain" description="Mur ligase N-terminal catalytic" evidence="12">
    <location>
        <begin position="26"/>
        <end position="75"/>
    </location>
</feature>
<evidence type="ECO:0000259" key="13">
    <source>
        <dbReference type="Pfam" id="PF02875"/>
    </source>
</evidence>
<dbReference type="SUPFAM" id="SSF53244">
    <property type="entry name" value="MurD-like peptide ligases, peptide-binding domain"/>
    <property type="match status" value="1"/>
</dbReference>
<dbReference type="AlphaFoldDB" id="A0A8E3ZJN2"/>
<dbReference type="Proteomes" id="UP000320585">
    <property type="component" value="Chromosome"/>
</dbReference>
<dbReference type="GO" id="GO:0071555">
    <property type="term" value="P:cell wall organization"/>
    <property type="evidence" value="ECO:0007669"/>
    <property type="project" value="UniProtKB-KW"/>
</dbReference>
<comment type="subcellular location">
    <subcellularLocation>
        <location evidence="10 11">Cytoplasm</location>
    </subcellularLocation>
</comment>
<dbReference type="InterPro" id="IPR036615">
    <property type="entry name" value="Mur_ligase_C_dom_sf"/>
</dbReference>
<feature type="binding site" evidence="10">
    <location>
        <begin position="114"/>
        <end position="120"/>
    </location>
    <ligand>
        <name>ATP</name>
        <dbReference type="ChEBI" id="CHEBI:30616"/>
    </ligand>
</feature>
<evidence type="ECO:0000256" key="1">
    <source>
        <dbReference type="ARBA" id="ARBA00022490"/>
    </source>
</evidence>
<gene>
    <name evidence="10 15" type="primary">murF</name>
    <name evidence="15" type="ORF">Dia5BBH33_09820</name>
</gene>
<keyword evidence="6 10" id="KW-0133">Cell shape</keyword>
<dbReference type="EMBL" id="AP019697">
    <property type="protein sequence ID" value="BBK25047.1"/>
    <property type="molecule type" value="Genomic_DNA"/>
</dbReference>
<dbReference type="Gene3D" id="3.40.1190.10">
    <property type="entry name" value="Mur-like, catalytic domain"/>
    <property type="match status" value="1"/>
</dbReference>
<comment type="catalytic activity">
    <reaction evidence="10 11">
        <text>D-alanyl-D-alanine + UDP-N-acetyl-alpha-D-muramoyl-L-alanyl-gamma-D-glutamyl-meso-2,6-diaminopimelate + ATP = UDP-N-acetyl-alpha-D-muramoyl-L-alanyl-gamma-D-glutamyl-meso-2,6-diaminopimeloyl-D-alanyl-D-alanine + ADP + phosphate + H(+)</text>
        <dbReference type="Rhea" id="RHEA:28374"/>
        <dbReference type="ChEBI" id="CHEBI:15378"/>
        <dbReference type="ChEBI" id="CHEBI:30616"/>
        <dbReference type="ChEBI" id="CHEBI:43474"/>
        <dbReference type="ChEBI" id="CHEBI:57822"/>
        <dbReference type="ChEBI" id="CHEBI:61386"/>
        <dbReference type="ChEBI" id="CHEBI:83905"/>
        <dbReference type="ChEBI" id="CHEBI:456216"/>
        <dbReference type="EC" id="6.3.2.10"/>
    </reaction>
</comment>
<dbReference type="OrthoDB" id="9801978at2"/>
<keyword evidence="2 10" id="KW-0436">Ligase</keyword>
<dbReference type="Pfam" id="PF02875">
    <property type="entry name" value="Mur_ligase_C"/>
    <property type="match status" value="1"/>
</dbReference>
<dbReference type="RefSeq" id="WP_144269405.1">
    <property type="nucleotide sequence ID" value="NZ_DBFDPQ010000073.1"/>
</dbReference>
<reference evidence="16" key="1">
    <citation type="submission" date="2019-05" db="EMBL/GenBank/DDBJ databases">
        <title>Complete genome sequencing of Dialister sp. strain 5BBH33.</title>
        <authorList>
            <person name="Sakamoto M."/>
            <person name="Murakami T."/>
            <person name="Mori H."/>
        </authorList>
    </citation>
    <scope>NUCLEOTIDE SEQUENCE [LARGE SCALE GENOMIC DNA]</scope>
    <source>
        <strain evidence="16">5BBH33</strain>
    </source>
</reference>
<dbReference type="InterPro" id="IPR051046">
    <property type="entry name" value="MurCDEF_CellWall_CoF430Synth"/>
</dbReference>
<name>A0A8E3ZJN2_9FIRM</name>
<dbReference type="InterPro" id="IPR036565">
    <property type="entry name" value="Mur-like_cat_sf"/>
</dbReference>
<evidence type="ECO:0000313" key="16">
    <source>
        <dbReference type="Proteomes" id="UP000320585"/>
    </source>
</evidence>
<dbReference type="InterPro" id="IPR004101">
    <property type="entry name" value="Mur_ligase_C"/>
</dbReference>
<evidence type="ECO:0000256" key="2">
    <source>
        <dbReference type="ARBA" id="ARBA00022598"/>
    </source>
</evidence>
<dbReference type="Pfam" id="PF08245">
    <property type="entry name" value="Mur_ligase_M"/>
    <property type="match status" value="1"/>
</dbReference>
<dbReference type="GO" id="GO:0005524">
    <property type="term" value="F:ATP binding"/>
    <property type="evidence" value="ECO:0007669"/>
    <property type="project" value="UniProtKB-UniRule"/>
</dbReference>
<evidence type="ECO:0000256" key="11">
    <source>
        <dbReference type="RuleBase" id="RU004136"/>
    </source>
</evidence>
<dbReference type="SUPFAM" id="SSF63418">
    <property type="entry name" value="MurE/MurF N-terminal domain"/>
    <property type="match status" value="1"/>
</dbReference>
<evidence type="ECO:0000256" key="5">
    <source>
        <dbReference type="ARBA" id="ARBA00022840"/>
    </source>
</evidence>
<keyword evidence="7 10" id="KW-0573">Peptidoglycan synthesis</keyword>
<evidence type="ECO:0000256" key="6">
    <source>
        <dbReference type="ARBA" id="ARBA00022960"/>
    </source>
</evidence>